<dbReference type="InterPro" id="IPR029390">
    <property type="entry name" value="AP3B_C"/>
</dbReference>
<gene>
    <name evidence="11" type="ORF">GIB67_024241</name>
</gene>
<keyword evidence="5" id="KW-0653">Protein transport</keyword>
<dbReference type="Pfam" id="PF01602">
    <property type="entry name" value="Adaptin_N"/>
    <property type="match status" value="1"/>
</dbReference>
<evidence type="ECO:0000256" key="7">
    <source>
        <dbReference type="ARBA" id="ARBA00023136"/>
    </source>
</evidence>
<keyword evidence="6" id="KW-0333">Golgi apparatus</keyword>
<evidence type="ECO:0000256" key="6">
    <source>
        <dbReference type="ARBA" id="ARBA00023034"/>
    </source>
</evidence>
<dbReference type="InterPro" id="IPR016024">
    <property type="entry name" value="ARM-type_fold"/>
</dbReference>
<proteinExistence type="inferred from homology"/>
<organism evidence="11 12">
    <name type="scientific">Kingdonia uniflora</name>
    <dbReference type="NCBI Taxonomy" id="39325"/>
    <lineage>
        <taxon>Eukaryota</taxon>
        <taxon>Viridiplantae</taxon>
        <taxon>Streptophyta</taxon>
        <taxon>Embryophyta</taxon>
        <taxon>Tracheophyta</taxon>
        <taxon>Spermatophyta</taxon>
        <taxon>Magnoliopsida</taxon>
        <taxon>Ranunculales</taxon>
        <taxon>Circaeasteraceae</taxon>
        <taxon>Kingdonia</taxon>
    </lineage>
</organism>
<reference evidence="11 12" key="1">
    <citation type="journal article" date="2020" name="IScience">
        <title>Genome Sequencing of the Endangered Kingdonia uniflora (Circaeasteraceae, Ranunculales) Reveals Potential Mechanisms of Evolutionary Specialization.</title>
        <authorList>
            <person name="Sun Y."/>
            <person name="Deng T."/>
            <person name="Zhang A."/>
            <person name="Moore M.J."/>
            <person name="Landis J.B."/>
            <person name="Lin N."/>
            <person name="Zhang H."/>
            <person name="Zhang X."/>
            <person name="Huang J."/>
            <person name="Zhang X."/>
            <person name="Sun H."/>
            <person name="Wang H."/>
        </authorList>
    </citation>
    <scope>NUCLEOTIDE SEQUENCE [LARGE SCALE GENOMIC DNA]</scope>
    <source>
        <strain evidence="11">TB1705</strain>
        <tissue evidence="11">Leaf</tissue>
    </source>
</reference>
<feature type="compositionally biased region" description="Polar residues" evidence="9">
    <location>
        <begin position="257"/>
        <end position="271"/>
    </location>
</feature>
<keyword evidence="4" id="KW-0813">Transport</keyword>
<evidence type="ECO:0000256" key="5">
    <source>
        <dbReference type="ARBA" id="ARBA00022927"/>
    </source>
</evidence>
<dbReference type="InterPro" id="IPR002553">
    <property type="entry name" value="Clathrin/coatomer_adapt-like_N"/>
</dbReference>
<dbReference type="Pfam" id="PF14796">
    <property type="entry name" value="AP3B1_C"/>
    <property type="match status" value="1"/>
</dbReference>
<dbReference type="InterPro" id="IPR026739">
    <property type="entry name" value="AP_beta"/>
</dbReference>
<protein>
    <recommendedName>
        <fullName evidence="10">AP-3 complex subunit beta C-terminal domain-containing protein</fullName>
    </recommendedName>
</protein>
<dbReference type="GO" id="GO:0006886">
    <property type="term" value="P:intracellular protein transport"/>
    <property type="evidence" value="ECO:0007669"/>
    <property type="project" value="InterPro"/>
</dbReference>
<keyword evidence="7" id="KW-0472">Membrane</keyword>
<evidence type="ECO:0000259" key="10">
    <source>
        <dbReference type="SMART" id="SM01355"/>
    </source>
</evidence>
<keyword evidence="12" id="KW-1185">Reference proteome</keyword>
<dbReference type="GO" id="GO:0016192">
    <property type="term" value="P:vesicle-mediated transport"/>
    <property type="evidence" value="ECO:0007669"/>
    <property type="project" value="InterPro"/>
</dbReference>
<dbReference type="SMART" id="SM01355">
    <property type="entry name" value="AP3B1_C"/>
    <property type="match status" value="1"/>
</dbReference>
<dbReference type="Proteomes" id="UP000541444">
    <property type="component" value="Unassembled WGS sequence"/>
</dbReference>
<dbReference type="Pfam" id="PF24080">
    <property type="entry name" value="AP3B1_C_2"/>
    <property type="match status" value="1"/>
</dbReference>
<comment type="caution">
    <text evidence="11">The sequence shown here is derived from an EMBL/GenBank/DDBJ whole genome shotgun (WGS) entry which is preliminary data.</text>
</comment>
<evidence type="ECO:0000313" key="11">
    <source>
        <dbReference type="EMBL" id="KAF6148066.1"/>
    </source>
</evidence>
<evidence type="ECO:0000256" key="9">
    <source>
        <dbReference type="SAM" id="MobiDB-lite"/>
    </source>
</evidence>
<dbReference type="GO" id="GO:0005794">
    <property type="term" value="C:Golgi apparatus"/>
    <property type="evidence" value="ECO:0007669"/>
    <property type="project" value="UniProtKB-SubCell"/>
</dbReference>
<dbReference type="SUPFAM" id="SSF48371">
    <property type="entry name" value="ARM repeat"/>
    <property type="match status" value="1"/>
</dbReference>
<dbReference type="Gene3D" id="1.25.10.10">
    <property type="entry name" value="Leucine-rich Repeat Variant"/>
    <property type="match status" value="1"/>
</dbReference>
<dbReference type="GO" id="GO:0030659">
    <property type="term" value="C:cytoplasmic vesicle membrane"/>
    <property type="evidence" value="ECO:0007669"/>
    <property type="project" value="UniProtKB-SubCell"/>
</dbReference>
<evidence type="ECO:0000256" key="3">
    <source>
        <dbReference type="ARBA" id="ARBA00006613"/>
    </source>
</evidence>
<dbReference type="InterPro" id="IPR056314">
    <property type="entry name" value="AP3B1/2_C"/>
</dbReference>
<evidence type="ECO:0000256" key="8">
    <source>
        <dbReference type="ARBA" id="ARBA00023329"/>
    </source>
</evidence>
<evidence type="ECO:0000256" key="1">
    <source>
        <dbReference type="ARBA" id="ARBA00004180"/>
    </source>
</evidence>
<feature type="domain" description="AP-3 complex subunit beta C-terminal" evidence="10">
    <location>
        <begin position="331"/>
        <end position="484"/>
    </location>
</feature>
<sequence>MQVIIQLARNLDSIKVPTARAMVVWMVGEYNYVGQIIPRILLAVLKYLAQCFSSESLEMKHQILNTTVKVSSYLSDFFLLIFVDCLNFPILSHEVIHHFLLIPVVECYFLQAMLGGKGEDFLAFKRVLSYILELAKCDLNYDVRDRSRFLESLLSPYTAEDGITNNPQNADFRTMLAENIFRGKTKSELPISSNLRFYLPGSLSQLVLHSAPGYEPLPKPCSLDFDYLNQQTKNVGGEKLSGEGAIKIDSSAMNDLGTSSGSFNEESGSDYSSHHSMRTSHSMSSLGESEDTKFANGSDPFIQFSNVNEPNSSMEENNSTSISDDFGGLMSTTVLESWLDGQPGLSDLRSSELKAAQPSLARISITDIGARVKPKTYTLFEPPNGNGLKVDYWFSSEISSISSSLVCVEVTYLNCSAEPVTAITLIDEESTKIPEFTDHAIETYERSLSSCVVPAVVLMEDIASLGPGQTAKRTIQVCFHHHLLPLKLVVCYNGKRMPVKLRPDIGYFVKPLMMDVGTFINKESQLSGMFEFTRSCTFANHIGQILNSESSLTRDYLLVVCQSLASEVLSNANVFLVSVEMPVAANFDDASGLCFRFSSEILSSSIPCLITVTVEGKCSSPLNIYVKVNCQETIFGLNLLNRVVTFLG</sequence>
<dbReference type="PANTHER" id="PTHR11134">
    <property type="entry name" value="ADAPTOR COMPLEX SUBUNIT BETA FAMILY MEMBER"/>
    <property type="match status" value="1"/>
</dbReference>
<dbReference type="EMBL" id="JACGCM010001859">
    <property type="protein sequence ID" value="KAF6148066.1"/>
    <property type="molecule type" value="Genomic_DNA"/>
</dbReference>
<dbReference type="InterPro" id="IPR011989">
    <property type="entry name" value="ARM-like"/>
</dbReference>
<feature type="region of interest" description="Disordered" evidence="9">
    <location>
        <begin position="257"/>
        <end position="322"/>
    </location>
</feature>
<dbReference type="OrthoDB" id="10254310at2759"/>
<comment type="subcellular location">
    <subcellularLocation>
        <location evidence="1">Cytoplasmic vesicle membrane</location>
        <topology evidence="1">Peripheral membrane protein</topology>
        <orientation evidence="1">Cytoplasmic side</orientation>
    </subcellularLocation>
    <subcellularLocation>
        <location evidence="2">Golgi apparatus</location>
    </subcellularLocation>
</comment>
<comment type="similarity">
    <text evidence="3">Belongs to the adaptor complexes large subunit family.</text>
</comment>
<feature type="compositionally biased region" description="Low complexity" evidence="9">
    <location>
        <begin position="305"/>
        <end position="322"/>
    </location>
</feature>
<evidence type="ECO:0000313" key="12">
    <source>
        <dbReference type="Proteomes" id="UP000541444"/>
    </source>
</evidence>
<accession>A0A7J7LZI9</accession>
<dbReference type="AlphaFoldDB" id="A0A7J7LZI9"/>
<name>A0A7J7LZI9_9MAGN</name>
<keyword evidence="8" id="KW-0968">Cytoplasmic vesicle</keyword>
<evidence type="ECO:0000256" key="4">
    <source>
        <dbReference type="ARBA" id="ARBA00022448"/>
    </source>
</evidence>
<dbReference type="GO" id="GO:0030117">
    <property type="term" value="C:membrane coat"/>
    <property type="evidence" value="ECO:0007669"/>
    <property type="project" value="InterPro"/>
</dbReference>
<evidence type="ECO:0000256" key="2">
    <source>
        <dbReference type="ARBA" id="ARBA00004555"/>
    </source>
</evidence>